<evidence type="ECO:0000256" key="1">
    <source>
        <dbReference type="ARBA" id="ARBA00007689"/>
    </source>
</evidence>
<reference evidence="3 4" key="1">
    <citation type="submission" date="2020-07" db="EMBL/GenBank/DDBJ databases">
        <title>Characterization and genome sequencing of isolate MD1, a novel member within the family Lachnospiraceae.</title>
        <authorList>
            <person name="Rettenmaier R."/>
            <person name="Di Bello L."/>
            <person name="Zinser C."/>
            <person name="Scheitz K."/>
            <person name="Liebl W."/>
            <person name="Zverlov V."/>
        </authorList>
    </citation>
    <scope>NUCLEOTIDE SEQUENCE [LARGE SCALE GENOMIC DNA]</scope>
    <source>
        <strain evidence="3 4">MD1</strain>
    </source>
</reference>
<dbReference type="InterPro" id="IPR005545">
    <property type="entry name" value="YCII"/>
</dbReference>
<dbReference type="PANTHER" id="PTHR37828:SF1">
    <property type="entry name" value="YCII-RELATED DOMAIN-CONTAINING PROTEIN"/>
    <property type="match status" value="1"/>
</dbReference>
<comment type="similarity">
    <text evidence="1">Belongs to the YciI family.</text>
</comment>
<feature type="domain" description="YCII-related" evidence="2">
    <location>
        <begin position="13"/>
        <end position="85"/>
    </location>
</feature>
<dbReference type="SUPFAM" id="SSF54909">
    <property type="entry name" value="Dimeric alpha+beta barrel"/>
    <property type="match status" value="1"/>
</dbReference>
<evidence type="ECO:0000313" key="4">
    <source>
        <dbReference type="Proteomes" id="UP000574276"/>
    </source>
</evidence>
<dbReference type="Gene3D" id="3.30.70.1060">
    <property type="entry name" value="Dimeric alpha+beta barrel"/>
    <property type="match status" value="1"/>
</dbReference>
<evidence type="ECO:0000259" key="2">
    <source>
        <dbReference type="Pfam" id="PF03795"/>
    </source>
</evidence>
<dbReference type="EMBL" id="JACEGA010000001">
    <property type="protein sequence ID" value="MBB2181387.1"/>
    <property type="molecule type" value="Genomic_DNA"/>
</dbReference>
<evidence type="ECO:0000313" key="3">
    <source>
        <dbReference type="EMBL" id="MBB2181387.1"/>
    </source>
</evidence>
<sequence length="96" mass="11298">MKKGNKLYVRIDYRTDRDFTEQDFQEHLAYVESVACERYLVGGGFSNTDGGMLLFEAQSYEEAEQIVQNDPLIQRGIYRYELYVWDLVVLSKNIED</sequence>
<comment type="caution">
    <text evidence="3">The sequence shown here is derived from an EMBL/GenBank/DDBJ whole genome shotgun (WGS) entry which is preliminary data.</text>
</comment>
<keyword evidence="4" id="KW-1185">Reference proteome</keyword>
<dbReference type="Pfam" id="PF03795">
    <property type="entry name" value="YCII"/>
    <property type="match status" value="1"/>
</dbReference>
<dbReference type="InterPro" id="IPR011008">
    <property type="entry name" value="Dimeric_a/b-barrel"/>
</dbReference>
<proteinExistence type="inferred from homology"/>
<organism evidence="3 4">
    <name type="scientific">Variimorphobacter saccharofermentans</name>
    <dbReference type="NCBI Taxonomy" id="2755051"/>
    <lineage>
        <taxon>Bacteria</taxon>
        <taxon>Bacillati</taxon>
        <taxon>Bacillota</taxon>
        <taxon>Clostridia</taxon>
        <taxon>Lachnospirales</taxon>
        <taxon>Lachnospiraceae</taxon>
        <taxon>Variimorphobacter</taxon>
    </lineage>
</organism>
<dbReference type="PANTHER" id="PTHR37828">
    <property type="entry name" value="GSR2449 PROTEIN"/>
    <property type="match status" value="1"/>
</dbReference>
<dbReference type="AlphaFoldDB" id="A0A839JVT8"/>
<name>A0A839JVT8_9FIRM</name>
<protein>
    <recommendedName>
        <fullName evidence="2">YCII-related domain-containing protein</fullName>
    </recommendedName>
</protein>
<dbReference type="Proteomes" id="UP000574276">
    <property type="component" value="Unassembled WGS sequence"/>
</dbReference>
<gene>
    <name evidence="3" type="ORF">H0486_00565</name>
</gene>
<accession>A0A839JVT8</accession>